<comment type="catalytic activity">
    <reaction evidence="10">
        <text>a D-hexose + ATP = a D-hexose 6-phosphate + ADP + H(+)</text>
        <dbReference type="Rhea" id="RHEA:22740"/>
        <dbReference type="ChEBI" id="CHEBI:4194"/>
        <dbReference type="ChEBI" id="CHEBI:15378"/>
        <dbReference type="ChEBI" id="CHEBI:30616"/>
        <dbReference type="ChEBI" id="CHEBI:229467"/>
        <dbReference type="ChEBI" id="CHEBI:456216"/>
        <dbReference type="EC" id="2.7.1.1"/>
    </reaction>
    <physiologicalReaction direction="left-to-right" evidence="10">
        <dbReference type="Rhea" id="RHEA:22741"/>
    </physiologicalReaction>
</comment>
<dbReference type="GO" id="GO:0001678">
    <property type="term" value="P:intracellular glucose homeostasis"/>
    <property type="evidence" value="ECO:0007669"/>
    <property type="project" value="InterPro"/>
</dbReference>
<evidence type="ECO:0000313" key="17">
    <source>
        <dbReference type="EMBL" id="CAE0433775.1"/>
    </source>
</evidence>
<comment type="pathway">
    <text evidence="1">Carbohydrate degradation; glycolysis; D-glyceraldehyde 3-phosphate and glycerone phosphate from D-glucose: step 1/4.</text>
</comment>
<gene>
    <name evidence="17" type="ORF">ASTO00021_LOCUS4092</name>
</gene>
<evidence type="ECO:0000259" key="13">
    <source>
        <dbReference type="Pfam" id="PF00349"/>
    </source>
</evidence>
<comment type="catalytic activity">
    <reaction evidence="12">
        <text>D-glucose + ATP = D-glucose 6-phosphate + ADP + H(+)</text>
        <dbReference type="Rhea" id="RHEA:17825"/>
        <dbReference type="ChEBI" id="CHEBI:4167"/>
        <dbReference type="ChEBI" id="CHEBI:15378"/>
        <dbReference type="ChEBI" id="CHEBI:30616"/>
        <dbReference type="ChEBI" id="CHEBI:61548"/>
        <dbReference type="ChEBI" id="CHEBI:456216"/>
        <dbReference type="EC" id="2.7.1.1"/>
    </reaction>
    <physiologicalReaction direction="left-to-right" evidence="12">
        <dbReference type="Rhea" id="RHEA:17826"/>
    </physiologicalReaction>
</comment>
<dbReference type="GO" id="GO:0005536">
    <property type="term" value="F:D-glucose binding"/>
    <property type="evidence" value="ECO:0007669"/>
    <property type="project" value="InterPro"/>
</dbReference>
<organism evidence="17">
    <name type="scientific">Aplanochytrium stocchinoi</name>
    <dbReference type="NCBI Taxonomy" id="215587"/>
    <lineage>
        <taxon>Eukaryota</taxon>
        <taxon>Sar</taxon>
        <taxon>Stramenopiles</taxon>
        <taxon>Bigyra</taxon>
        <taxon>Labyrinthulomycetes</taxon>
        <taxon>Thraustochytrida</taxon>
        <taxon>Thraustochytriidae</taxon>
        <taxon>Aplanochytrium</taxon>
    </lineage>
</organism>
<dbReference type="SUPFAM" id="SSF51735">
    <property type="entry name" value="NAD(P)-binding Rossmann-fold domains"/>
    <property type="match status" value="1"/>
</dbReference>
<dbReference type="Gene3D" id="3.40.367.20">
    <property type="match status" value="1"/>
</dbReference>
<dbReference type="EMBL" id="HBIN01005650">
    <property type="protein sequence ID" value="CAE0433775.1"/>
    <property type="molecule type" value="Transcribed_RNA"/>
</dbReference>
<dbReference type="SUPFAM" id="SSF53067">
    <property type="entry name" value="Actin-like ATPase domain"/>
    <property type="match status" value="2"/>
</dbReference>
<feature type="domain" description="Hexokinase C-terminal" evidence="16">
    <location>
        <begin position="632"/>
        <end position="864"/>
    </location>
</feature>
<dbReference type="EC" id="2.7.1.1" evidence="4"/>
<dbReference type="GO" id="GO:0006006">
    <property type="term" value="P:glucose metabolic process"/>
    <property type="evidence" value="ECO:0007669"/>
    <property type="project" value="InterPro"/>
</dbReference>
<evidence type="ECO:0000256" key="4">
    <source>
        <dbReference type="ARBA" id="ARBA00012324"/>
    </source>
</evidence>
<dbReference type="Gene3D" id="3.30.420.40">
    <property type="match status" value="1"/>
</dbReference>
<evidence type="ECO:0000259" key="15">
    <source>
        <dbReference type="Pfam" id="PF02781"/>
    </source>
</evidence>
<dbReference type="PRINTS" id="PR00475">
    <property type="entry name" value="HEXOKINASE"/>
</dbReference>
<feature type="domain" description="Glucose-6-phosphate dehydrogenase NAD-binding" evidence="14">
    <location>
        <begin position="14"/>
        <end position="123"/>
    </location>
</feature>
<evidence type="ECO:0000259" key="16">
    <source>
        <dbReference type="Pfam" id="PF03727"/>
    </source>
</evidence>
<dbReference type="PANTHER" id="PTHR19443:SF16">
    <property type="entry name" value="HEXOKINASE TYPE 1-RELATED"/>
    <property type="match status" value="1"/>
</dbReference>
<evidence type="ECO:0000256" key="11">
    <source>
        <dbReference type="ARBA" id="ARBA00047905"/>
    </source>
</evidence>
<comment type="catalytic activity">
    <reaction evidence="11">
        <text>D-fructose + ATP = D-fructose 6-phosphate + ADP + H(+)</text>
        <dbReference type="Rhea" id="RHEA:16125"/>
        <dbReference type="ChEBI" id="CHEBI:15378"/>
        <dbReference type="ChEBI" id="CHEBI:30616"/>
        <dbReference type="ChEBI" id="CHEBI:37721"/>
        <dbReference type="ChEBI" id="CHEBI:61527"/>
        <dbReference type="ChEBI" id="CHEBI:456216"/>
        <dbReference type="EC" id="2.7.1.1"/>
    </reaction>
    <physiologicalReaction direction="left-to-right" evidence="11">
        <dbReference type="Rhea" id="RHEA:16126"/>
    </physiologicalReaction>
</comment>
<dbReference type="InterPro" id="IPR043129">
    <property type="entry name" value="ATPase_NBD"/>
</dbReference>
<dbReference type="PANTHER" id="PTHR19443">
    <property type="entry name" value="HEXOKINASE"/>
    <property type="match status" value="1"/>
</dbReference>
<dbReference type="InterPro" id="IPR001312">
    <property type="entry name" value="Hexokinase"/>
</dbReference>
<dbReference type="GO" id="GO:0008865">
    <property type="term" value="F:fructokinase activity"/>
    <property type="evidence" value="ECO:0007669"/>
    <property type="project" value="TreeGrafter"/>
</dbReference>
<accession>A0A7S3LK35</accession>
<dbReference type="CDD" id="cd24018">
    <property type="entry name" value="ASKHA_NBD_HK_fungi"/>
    <property type="match status" value="1"/>
</dbReference>
<dbReference type="Gene3D" id="3.40.50.720">
    <property type="entry name" value="NAD(P)-binding Rossmann-like Domain"/>
    <property type="match status" value="1"/>
</dbReference>
<comment type="similarity">
    <text evidence="3">Belongs to the hexokinase family.</text>
</comment>
<dbReference type="SUPFAM" id="SSF55347">
    <property type="entry name" value="Glyceraldehyde-3-phosphate dehydrogenase-like, C-terminal domain"/>
    <property type="match status" value="1"/>
</dbReference>
<evidence type="ECO:0000256" key="1">
    <source>
        <dbReference type="ARBA" id="ARBA00004888"/>
    </source>
</evidence>
<protein>
    <recommendedName>
        <fullName evidence="4">hexokinase</fullName>
        <ecNumber evidence="4">2.7.1.1</ecNumber>
    </recommendedName>
</protein>
<dbReference type="GO" id="GO:0004345">
    <property type="term" value="F:glucose-6-phosphate dehydrogenase activity"/>
    <property type="evidence" value="ECO:0007669"/>
    <property type="project" value="InterPro"/>
</dbReference>
<evidence type="ECO:0000256" key="2">
    <source>
        <dbReference type="ARBA" id="ARBA00005028"/>
    </source>
</evidence>
<keyword evidence="6" id="KW-0547">Nucleotide-binding</keyword>
<dbReference type="GO" id="GO:0005524">
    <property type="term" value="F:ATP binding"/>
    <property type="evidence" value="ECO:0007669"/>
    <property type="project" value="UniProtKB-KW"/>
</dbReference>
<dbReference type="Gene3D" id="3.30.360.10">
    <property type="entry name" value="Dihydrodipicolinate Reductase, domain 2"/>
    <property type="match status" value="1"/>
</dbReference>
<keyword evidence="5" id="KW-0808">Transferase</keyword>
<reference evidence="17" key="1">
    <citation type="submission" date="2021-01" db="EMBL/GenBank/DDBJ databases">
        <authorList>
            <person name="Corre E."/>
            <person name="Pelletier E."/>
            <person name="Niang G."/>
            <person name="Scheremetjew M."/>
            <person name="Finn R."/>
            <person name="Kale V."/>
            <person name="Holt S."/>
            <person name="Cochrane G."/>
            <person name="Meng A."/>
            <person name="Brown T."/>
            <person name="Cohen L."/>
        </authorList>
    </citation>
    <scope>NUCLEOTIDE SEQUENCE</scope>
    <source>
        <strain evidence="17">GSBS06</strain>
    </source>
</reference>
<dbReference type="PROSITE" id="PS51748">
    <property type="entry name" value="HEXOKINASE_2"/>
    <property type="match status" value="1"/>
</dbReference>
<evidence type="ECO:0000256" key="10">
    <source>
        <dbReference type="ARBA" id="ARBA00044613"/>
    </source>
</evidence>
<dbReference type="GO" id="GO:0006096">
    <property type="term" value="P:glycolytic process"/>
    <property type="evidence" value="ECO:0007669"/>
    <property type="project" value="UniProtKB-UniPathway"/>
</dbReference>
<dbReference type="GO" id="GO:0004340">
    <property type="term" value="F:glucokinase activity"/>
    <property type="evidence" value="ECO:0007669"/>
    <property type="project" value="TreeGrafter"/>
</dbReference>
<keyword evidence="7" id="KW-0418">Kinase</keyword>
<evidence type="ECO:0000256" key="6">
    <source>
        <dbReference type="ARBA" id="ARBA00022741"/>
    </source>
</evidence>
<sequence length="867" mass="96744">MESAIAPYLGAGDSKSFFELCHFMDGEATSPKTMGALEELGRKVTGSDSFKRIYYFAIHARYLLKTIEAIPMGSCGETRVVLEKPLGRDLESSNKLTKALSEKFGEANVYRLDHFLGRKMAANIHVLRFMNKLTEPVWSKEHVAAIVIACRESALPKKNTAMYTYYEQHGIIRDIIVDHLLNLVALVCMEPPSTLSDKALQEEKLNLLKNIKVANRKDSKLVLGRCDTYPGKQPTFATMVLTIDTDRWRGVPIILKAGKGVNEKRTDIRLQLKNPLFQQYSTTRPVDSDDVLPNTSSLRQMAPRNEIVIRVQPNEDVYVKVVTGASGSMVMETKLDFLANDPSEKKHAFTRSPYERLLADVVRGNRDAFIDAKVLKQRWKLFSDLVTEIDGVHDFIPYKLGSRGPVESDQLMKAVGFIEQEKIETELIGVKKTSTMSVLQSKFDISMDTMQEIIADFFQEIRDGLACKPSSLKMLPSYVTKLPDGTEEGIYYALDIGGTNFRVTRFEMDGHGKAELTDERKFTIPDAVMVANEPSALYDFLAECITTVKGDPNEVRKYGYTFSFPCRQLAIDKGVLINWTKGFKTKGVEGQEVVAPLQVALKKLGFEGTIVALVNDTVGTLASGAYLDPSCQIGIILGTGTNAAYREDARNIMTLPEDLREGEMVVNMEWGAFGDRRKMLPVTEIDETLDEQSRNPKQQSFEKMISGFYLGEIARLAMVKLINAKELFADPKTEVTKEIFEPYSFKSWFLSDIEYDLSDGYRVIEKVLNHYGISGVTNEDKLMLKEISGMIIDRAAKLTACAIVATIKHLQKPASECSVGIDGSVFEHHPSFRQRLDQALTELGYECGVFLSKDGSGKGAALIASGL</sequence>
<dbReference type="UniPathway" id="UPA00109">
    <property type="reaction ID" value="UER00180"/>
</dbReference>
<evidence type="ECO:0000256" key="3">
    <source>
        <dbReference type="ARBA" id="ARBA00009225"/>
    </source>
</evidence>
<evidence type="ECO:0000256" key="12">
    <source>
        <dbReference type="ARBA" id="ARBA00048160"/>
    </source>
</evidence>
<dbReference type="InterPro" id="IPR022674">
    <property type="entry name" value="G6P_DH_NAD-bd"/>
</dbReference>
<dbReference type="GO" id="GO:0050661">
    <property type="term" value="F:NADP binding"/>
    <property type="evidence" value="ECO:0007669"/>
    <property type="project" value="InterPro"/>
</dbReference>
<proteinExistence type="inferred from homology"/>
<dbReference type="Pfam" id="PF02781">
    <property type="entry name" value="G6PD_C"/>
    <property type="match status" value="1"/>
</dbReference>
<dbReference type="InterPro" id="IPR022675">
    <property type="entry name" value="G6P_DH_C"/>
</dbReference>
<dbReference type="Pfam" id="PF03727">
    <property type="entry name" value="Hexokinase_2"/>
    <property type="match status" value="1"/>
</dbReference>
<keyword evidence="8" id="KW-0067">ATP-binding</keyword>
<evidence type="ECO:0000259" key="14">
    <source>
        <dbReference type="Pfam" id="PF00479"/>
    </source>
</evidence>
<evidence type="ECO:0000256" key="5">
    <source>
        <dbReference type="ARBA" id="ARBA00022679"/>
    </source>
</evidence>
<dbReference type="InterPro" id="IPR036291">
    <property type="entry name" value="NAD(P)-bd_dom_sf"/>
</dbReference>
<evidence type="ECO:0000256" key="7">
    <source>
        <dbReference type="ARBA" id="ARBA00022777"/>
    </source>
</evidence>
<dbReference type="InterPro" id="IPR022672">
    <property type="entry name" value="Hexokinase_N"/>
</dbReference>
<dbReference type="InterPro" id="IPR022673">
    <property type="entry name" value="Hexokinase_C"/>
</dbReference>
<evidence type="ECO:0000256" key="8">
    <source>
        <dbReference type="ARBA" id="ARBA00022840"/>
    </source>
</evidence>
<evidence type="ECO:0000256" key="9">
    <source>
        <dbReference type="ARBA" id="ARBA00023152"/>
    </source>
</evidence>
<feature type="domain" description="Hexokinase N-terminal" evidence="13">
    <location>
        <begin position="439"/>
        <end position="626"/>
    </location>
</feature>
<dbReference type="Pfam" id="PF00479">
    <property type="entry name" value="G6PD_N"/>
    <property type="match status" value="1"/>
</dbReference>
<comment type="pathway">
    <text evidence="2">Carbohydrate metabolism; hexose metabolism.</text>
</comment>
<name>A0A7S3LK35_9STRA</name>
<feature type="domain" description="Glucose-6-phosphate dehydrogenase C-terminal" evidence="15">
    <location>
        <begin position="126"/>
        <end position="415"/>
    </location>
</feature>
<dbReference type="AlphaFoldDB" id="A0A7S3LK35"/>
<keyword evidence="9" id="KW-0324">Glycolysis</keyword>
<dbReference type="Pfam" id="PF00349">
    <property type="entry name" value="Hexokinase_1"/>
    <property type="match status" value="1"/>
</dbReference>
<dbReference type="FunFam" id="3.30.420.40:FF:000805">
    <property type="entry name" value="Hexokinase-2"/>
    <property type="match status" value="1"/>
</dbReference>
<dbReference type="GO" id="GO:0005829">
    <property type="term" value="C:cytosol"/>
    <property type="evidence" value="ECO:0007669"/>
    <property type="project" value="TreeGrafter"/>
</dbReference>
<dbReference type="GO" id="GO:0005739">
    <property type="term" value="C:mitochondrion"/>
    <property type="evidence" value="ECO:0007669"/>
    <property type="project" value="TreeGrafter"/>
</dbReference>